<evidence type="ECO:0000256" key="1">
    <source>
        <dbReference type="SAM" id="MobiDB-lite"/>
    </source>
</evidence>
<feature type="region of interest" description="Disordered" evidence="1">
    <location>
        <begin position="30"/>
        <end position="51"/>
    </location>
</feature>
<reference evidence="3 4" key="1">
    <citation type="submission" date="2019-06" db="EMBL/GenBank/DDBJ databases">
        <title>Sequencing the genomes of 1000 actinobacteria strains.</title>
        <authorList>
            <person name="Klenk H.-P."/>
        </authorList>
    </citation>
    <scope>NUCLEOTIDE SEQUENCE [LARGE SCALE GENOMIC DNA]</scope>
    <source>
        <strain evidence="3 4">DSM 26477</strain>
    </source>
</reference>
<dbReference type="RefSeq" id="WP_141879888.1">
    <property type="nucleotide sequence ID" value="NZ_VFOM01000001.1"/>
</dbReference>
<sequence>MSSRKALTCLPLLLALSLLGCTAAPGLGASGPAGSSGSGAESGEAPALGEGVDFEDLPECEGFILDEDEDVAGSIVASCVIATAVAHNHGKMTVETDDGNGLTIFRYEPYAARVVTLDDNRLFISGDEMWFQDQIGWVRAEKDSSNPRAMMAYTITSAFRAFNDPRVAVAMLETATSWKIIDEEEIDRPDGNSKNAWRLDAEPFDFMGVHISALSLWIDNSYTTLQQEAVSSALGISTVTLNRYYDWGVEEEFIAPVG</sequence>
<dbReference type="OrthoDB" id="2988527at2"/>
<dbReference type="AlphaFoldDB" id="A0A542YHV8"/>
<dbReference type="Proteomes" id="UP000317998">
    <property type="component" value="Unassembled WGS sequence"/>
</dbReference>
<proteinExistence type="predicted"/>
<comment type="caution">
    <text evidence="3">The sequence shown here is derived from an EMBL/GenBank/DDBJ whole genome shotgun (WGS) entry which is preliminary data.</text>
</comment>
<accession>A0A542YHV8</accession>
<keyword evidence="2" id="KW-0732">Signal</keyword>
<gene>
    <name evidence="3" type="ORF">FB562_0728</name>
</gene>
<feature type="chain" id="PRO_5021969999" evidence="2">
    <location>
        <begin position="24"/>
        <end position="258"/>
    </location>
</feature>
<evidence type="ECO:0000313" key="4">
    <source>
        <dbReference type="Proteomes" id="UP000317998"/>
    </source>
</evidence>
<evidence type="ECO:0000256" key="2">
    <source>
        <dbReference type="SAM" id="SignalP"/>
    </source>
</evidence>
<dbReference type="PROSITE" id="PS51257">
    <property type="entry name" value="PROKAR_LIPOPROTEIN"/>
    <property type="match status" value="1"/>
</dbReference>
<evidence type="ECO:0000313" key="3">
    <source>
        <dbReference type="EMBL" id="TQL47662.1"/>
    </source>
</evidence>
<feature type="signal peptide" evidence="2">
    <location>
        <begin position="1"/>
        <end position="23"/>
    </location>
</feature>
<name>A0A542YHV8_9MICO</name>
<dbReference type="EMBL" id="VFOM01000001">
    <property type="protein sequence ID" value="TQL47662.1"/>
    <property type="molecule type" value="Genomic_DNA"/>
</dbReference>
<protein>
    <submittedName>
        <fullName evidence="3">Uncharacterized protein</fullName>
    </submittedName>
</protein>
<organism evidence="3 4">
    <name type="scientific">Homoserinimonas aerilata</name>
    <dbReference type="NCBI Taxonomy" id="1162970"/>
    <lineage>
        <taxon>Bacteria</taxon>
        <taxon>Bacillati</taxon>
        <taxon>Actinomycetota</taxon>
        <taxon>Actinomycetes</taxon>
        <taxon>Micrococcales</taxon>
        <taxon>Microbacteriaceae</taxon>
        <taxon>Homoserinimonas</taxon>
    </lineage>
</organism>
<keyword evidence="4" id="KW-1185">Reference proteome</keyword>
<feature type="compositionally biased region" description="Low complexity" evidence="1">
    <location>
        <begin position="38"/>
        <end position="51"/>
    </location>
</feature>